<dbReference type="Proteomes" id="UP001207654">
    <property type="component" value="Unassembled WGS sequence"/>
</dbReference>
<feature type="compositionally biased region" description="Polar residues" evidence="1">
    <location>
        <begin position="52"/>
        <end position="66"/>
    </location>
</feature>
<proteinExistence type="predicted"/>
<protein>
    <submittedName>
        <fullName evidence="2">Uncharacterized protein</fullName>
    </submittedName>
</protein>
<organism evidence="2 3">
    <name type="scientific">Archangium lansingense</name>
    <dbReference type="NCBI Taxonomy" id="2995310"/>
    <lineage>
        <taxon>Bacteria</taxon>
        <taxon>Pseudomonadati</taxon>
        <taxon>Myxococcota</taxon>
        <taxon>Myxococcia</taxon>
        <taxon>Myxococcales</taxon>
        <taxon>Cystobacterineae</taxon>
        <taxon>Archangiaceae</taxon>
        <taxon>Archangium</taxon>
    </lineage>
</organism>
<reference evidence="2 3" key="1">
    <citation type="submission" date="2022-11" db="EMBL/GenBank/DDBJ databases">
        <title>Minimal conservation of predation-associated metabolite biosynthetic gene clusters underscores biosynthetic potential of Myxococcota including descriptions for ten novel species: Archangium lansinium sp. nov., Myxococcus landrumus sp. nov., Nannocystis bai.</title>
        <authorList>
            <person name="Ahearne A."/>
            <person name="Stevens C."/>
            <person name="Phillips K."/>
        </authorList>
    </citation>
    <scope>NUCLEOTIDE SEQUENCE [LARGE SCALE GENOMIC DNA]</scope>
    <source>
        <strain evidence="2 3">MIWBW</strain>
    </source>
</reference>
<evidence type="ECO:0000313" key="3">
    <source>
        <dbReference type="Proteomes" id="UP001207654"/>
    </source>
</evidence>
<comment type="caution">
    <text evidence="2">The sequence shown here is derived from an EMBL/GenBank/DDBJ whole genome shotgun (WGS) entry which is preliminary data.</text>
</comment>
<feature type="region of interest" description="Disordered" evidence="1">
    <location>
        <begin position="46"/>
        <end position="66"/>
    </location>
</feature>
<evidence type="ECO:0000313" key="2">
    <source>
        <dbReference type="EMBL" id="MCY1072980.1"/>
    </source>
</evidence>
<accession>A0ABT3ZUA4</accession>
<name>A0ABT3ZUA4_9BACT</name>
<dbReference type="RefSeq" id="WP_267532000.1">
    <property type="nucleotide sequence ID" value="NZ_JAPNKA010000001.1"/>
</dbReference>
<dbReference type="EMBL" id="JAPNKA010000001">
    <property type="protein sequence ID" value="MCY1072980.1"/>
    <property type="molecule type" value="Genomic_DNA"/>
</dbReference>
<gene>
    <name evidence="2" type="ORF">OV287_00660</name>
</gene>
<sequence length="112" mass="12221">MPKKTFLVTLTVAVEASDEELESGLSELAQVERSLTRAVNAALEQPPPLGWQTLSSSELDPASSNCGRCTRCGSWVTDRDRPEPLNGLCNGARVDGQLLCDEHLPEGHRWAF</sequence>
<keyword evidence="3" id="KW-1185">Reference proteome</keyword>
<evidence type="ECO:0000256" key="1">
    <source>
        <dbReference type="SAM" id="MobiDB-lite"/>
    </source>
</evidence>